<dbReference type="NCBIfam" id="NF003472">
    <property type="entry name" value="PRK05101.1"/>
    <property type="match status" value="1"/>
</dbReference>
<dbReference type="EMBL" id="CP119083">
    <property type="protein sequence ID" value="WEF34341.1"/>
    <property type="molecule type" value="Genomic_DNA"/>
</dbReference>
<feature type="binding site" evidence="11">
    <location>
        <begin position="41"/>
        <end position="44"/>
    </location>
    <ligand>
        <name>substrate</name>
    </ligand>
</feature>
<dbReference type="InterPro" id="IPR006206">
    <property type="entry name" value="Mevalonate/galactokinase"/>
</dbReference>
<comment type="catalytic activity">
    <reaction evidence="11">
        <text>alpha-D-galactose + ATP = alpha-D-galactose 1-phosphate + ADP + H(+)</text>
        <dbReference type="Rhea" id="RHEA:13553"/>
        <dbReference type="ChEBI" id="CHEBI:15378"/>
        <dbReference type="ChEBI" id="CHEBI:28061"/>
        <dbReference type="ChEBI" id="CHEBI:30616"/>
        <dbReference type="ChEBI" id="CHEBI:58336"/>
        <dbReference type="ChEBI" id="CHEBI:456216"/>
        <dbReference type="EC" id="2.7.1.6"/>
    </reaction>
</comment>
<evidence type="ECO:0000256" key="8">
    <source>
        <dbReference type="ARBA" id="ARBA00022842"/>
    </source>
</evidence>
<dbReference type="SUPFAM" id="SSF54211">
    <property type="entry name" value="Ribosomal protein S5 domain 2-like"/>
    <property type="match status" value="1"/>
</dbReference>
<keyword evidence="5 11" id="KW-0547">Nucleotide-binding</keyword>
<evidence type="ECO:0000256" key="7">
    <source>
        <dbReference type="ARBA" id="ARBA00022840"/>
    </source>
</evidence>
<comment type="function">
    <text evidence="11">Catalyzes the transfer of the gamma-phosphate of ATP to D-galactose to form alpha-D-galactose-1-phosphate (Gal-1-P).</text>
</comment>
<keyword evidence="9 11" id="KW-0299">Galactose metabolism</keyword>
<dbReference type="InterPro" id="IPR006204">
    <property type="entry name" value="GHMP_kinase_N_dom"/>
</dbReference>
<comment type="pathway">
    <text evidence="11">Carbohydrate metabolism; galactose metabolism.</text>
</comment>
<feature type="domain" description="GHMP kinase N-terminal" evidence="13">
    <location>
        <begin position="101"/>
        <end position="189"/>
    </location>
</feature>
<keyword evidence="8 11" id="KW-0460">Magnesium</keyword>
<dbReference type="PANTHER" id="PTHR10457">
    <property type="entry name" value="MEVALONATE KINASE/GALACTOKINASE"/>
    <property type="match status" value="1"/>
</dbReference>
<keyword evidence="10 11" id="KW-0119">Carbohydrate metabolism</keyword>
<dbReference type="PANTHER" id="PTHR10457:SF7">
    <property type="entry name" value="GALACTOKINASE-RELATED"/>
    <property type="match status" value="1"/>
</dbReference>
<keyword evidence="6 11" id="KW-0418">Kinase</keyword>
<dbReference type="GO" id="GO:0016829">
    <property type="term" value="F:lyase activity"/>
    <property type="evidence" value="ECO:0007669"/>
    <property type="project" value="UniProtKB-KW"/>
</dbReference>
<evidence type="ECO:0000256" key="4">
    <source>
        <dbReference type="ARBA" id="ARBA00022723"/>
    </source>
</evidence>
<dbReference type="InterPro" id="IPR014721">
    <property type="entry name" value="Ribsml_uS5_D2-typ_fold_subgr"/>
</dbReference>
<sequence>MSDPVVQSTPIERTRAAFAAVFGGAPAVVVQAPGRVNLIGEHTDYNDGLVLPCAIDYRTVIAASGRADRTVRIVAADYGNAIDEFSLDAPIERRDEPMWANYVRGVIDVLVKRGLPMRGLDLAISGDVPQGAGLSSSASLSVAVGRVFATLPGFEGLSPIDIALIAQQAENDFVGCKCGNMDQIISASGVLGHALLIDCRSLQTQPVPIPAGAAIMIFHSHVERGLVDSEYNTRRRQCEEVARHFGVPALRDVDLAMLEARGGELDPLALRRARHVVTENARVEAAGKALAAGDLARMGELMAASHVSMRDDFEITVPLIDQLVEIVGKVIGTSGGVRMTGGGFGGCVVALVPAGQVEAVSAAVAREYCGPEGQQATIYVCSAAAGAGVVAA</sequence>
<evidence type="ECO:0000256" key="11">
    <source>
        <dbReference type="HAMAP-Rule" id="MF_00246"/>
    </source>
</evidence>
<name>A0ABY8BHC5_9BURK</name>
<dbReference type="Gene3D" id="3.30.230.10">
    <property type="match status" value="1"/>
</dbReference>
<comment type="similarity">
    <text evidence="1 11">Belongs to the GHMP kinase family. GalK subfamily.</text>
</comment>
<dbReference type="PRINTS" id="PR00473">
    <property type="entry name" value="GALCTOKINASE"/>
</dbReference>
<evidence type="ECO:0000256" key="6">
    <source>
        <dbReference type="ARBA" id="ARBA00022777"/>
    </source>
</evidence>
<proteinExistence type="inferred from homology"/>
<comment type="subcellular location">
    <subcellularLocation>
        <location evidence="11">Cytoplasm</location>
    </subcellularLocation>
</comment>
<keyword evidence="3 11" id="KW-0808">Transferase</keyword>
<keyword evidence="17" id="KW-1185">Reference proteome</keyword>
<evidence type="ECO:0000256" key="1">
    <source>
        <dbReference type="ARBA" id="ARBA00006566"/>
    </source>
</evidence>
<keyword evidence="4 11" id="KW-0479">Metal-binding</keyword>
<evidence type="ECO:0000313" key="17">
    <source>
        <dbReference type="Proteomes" id="UP001216510"/>
    </source>
</evidence>
<organism evidence="16 17">
    <name type="scientific">Pseudoduganella chitinolytica</name>
    <dbReference type="NCBI Taxonomy" id="34070"/>
    <lineage>
        <taxon>Bacteria</taxon>
        <taxon>Pseudomonadati</taxon>
        <taxon>Pseudomonadota</taxon>
        <taxon>Betaproteobacteria</taxon>
        <taxon>Burkholderiales</taxon>
        <taxon>Oxalobacteraceae</taxon>
        <taxon>Telluria group</taxon>
        <taxon>Pseudoduganella</taxon>
    </lineage>
</organism>
<dbReference type="NCBIfam" id="TIGR00131">
    <property type="entry name" value="gal_kin"/>
    <property type="match status" value="1"/>
</dbReference>
<accession>A0ABY8BHC5</accession>
<dbReference type="EC" id="2.7.1.6" evidence="11 12"/>
<keyword evidence="7 11" id="KW-0067">ATP-binding</keyword>
<dbReference type="InterPro" id="IPR000705">
    <property type="entry name" value="Galactokinase"/>
</dbReference>
<dbReference type="Proteomes" id="UP001216510">
    <property type="component" value="Chromosome"/>
</dbReference>
<feature type="domain" description="GHMP kinase C-terminal" evidence="14">
    <location>
        <begin position="288"/>
        <end position="368"/>
    </location>
</feature>
<dbReference type="Pfam" id="PF00288">
    <property type="entry name" value="GHMP_kinases_N"/>
    <property type="match status" value="1"/>
</dbReference>
<feature type="binding site" evidence="11">
    <location>
        <begin position="131"/>
        <end position="137"/>
    </location>
    <ligand>
        <name>ATP</name>
        <dbReference type="ChEBI" id="CHEBI:30616"/>
    </ligand>
</feature>
<feature type="domain" description="Galactokinase N-terminal" evidence="15">
    <location>
        <begin position="17"/>
        <end position="64"/>
    </location>
</feature>
<feature type="active site" description="Proton acceptor" evidence="11">
    <location>
        <position position="182"/>
    </location>
</feature>
<dbReference type="InterPro" id="IPR020568">
    <property type="entry name" value="Ribosomal_Su5_D2-typ_SF"/>
</dbReference>
<evidence type="ECO:0000259" key="13">
    <source>
        <dbReference type="Pfam" id="PF00288"/>
    </source>
</evidence>
<evidence type="ECO:0000259" key="15">
    <source>
        <dbReference type="Pfam" id="PF10509"/>
    </source>
</evidence>
<dbReference type="GO" id="GO:0004335">
    <property type="term" value="F:galactokinase activity"/>
    <property type="evidence" value="ECO:0007669"/>
    <property type="project" value="UniProtKB-EC"/>
</dbReference>
<keyword evidence="16" id="KW-0456">Lyase</keyword>
<evidence type="ECO:0000259" key="14">
    <source>
        <dbReference type="Pfam" id="PF08544"/>
    </source>
</evidence>
<feature type="binding site" evidence="11">
    <location>
        <position position="170"/>
    </location>
    <ligand>
        <name>Mg(2+)</name>
        <dbReference type="ChEBI" id="CHEBI:18420"/>
    </ligand>
</feature>
<dbReference type="InterPro" id="IPR022963">
    <property type="entry name" value="Galactokinase_bac"/>
</dbReference>
<feature type="binding site" evidence="11">
    <location>
        <position position="231"/>
    </location>
    <ligand>
        <name>substrate</name>
    </ligand>
</feature>
<dbReference type="InterPro" id="IPR019741">
    <property type="entry name" value="Galactokinase_CS"/>
</dbReference>
<feature type="site" description="Transition state stabilizer" evidence="11">
    <location>
        <position position="35"/>
    </location>
</feature>
<dbReference type="Pfam" id="PF10509">
    <property type="entry name" value="GalKase_gal_bdg"/>
    <property type="match status" value="1"/>
</dbReference>
<protein>
    <recommendedName>
        <fullName evidence="11 12">Galactokinase</fullName>
        <ecNumber evidence="11 12">2.7.1.6</ecNumber>
    </recommendedName>
    <alternativeName>
        <fullName evidence="11">Galactose kinase</fullName>
    </alternativeName>
</protein>
<dbReference type="RefSeq" id="WP_277417020.1">
    <property type="nucleotide sequence ID" value="NZ_CP119083.1"/>
</dbReference>
<dbReference type="PRINTS" id="PR00959">
    <property type="entry name" value="MEVGALKINASE"/>
</dbReference>
<evidence type="ECO:0000313" key="16">
    <source>
        <dbReference type="EMBL" id="WEF34341.1"/>
    </source>
</evidence>
<dbReference type="PROSITE" id="PS00627">
    <property type="entry name" value="GHMP_KINASES_ATP"/>
    <property type="match status" value="1"/>
</dbReference>
<dbReference type="PROSITE" id="PS00106">
    <property type="entry name" value="GALACTOKINASE"/>
    <property type="match status" value="1"/>
</dbReference>
<evidence type="ECO:0000256" key="2">
    <source>
        <dbReference type="ARBA" id="ARBA00022490"/>
    </source>
</evidence>
<evidence type="ECO:0000256" key="10">
    <source>
        <dbReference type="ARBA" id="ARBA00023277"/>
    </source>
</evidence>
<keyword evidence="2 11" id="KW-0963">Cytoplasm</keyword>
<dbReference type="HAMAP" id="MF_00246">
    <property type="entry name" value="Galactokinase"/>
    <property type="match status" value="1"/>
</dbReference>
<reference evidence="16 17" key="1">
    <citation type="submission" date="2023-02" db="EMBL/GenBank/DDBJ databases">
        <title>Gemone sequence of Telluria chitinolytica ACM 3522T.</title>
        <authorList>
            <person name="Frediansyah A."/>
            <person name="Miess H."/>
            <person name="Gross H."/>
        </authorList>
    </citation>
    <scope>NUCLEOTIDE SEQUENCE [LARGE SCALE GENOMIC DNA]</scope>
    <source>
        <strain evidence="16 17">ACM 3522</strain>
    </source>
</reference>
<evidence type="ECO:0000256" key="3">
    <source>
        <dbReference type="ARBA" id="ARBA00022679"/>
    </source>
</evidence>
<feature type="binding site" evidence="11">
    <location>
        <position position="137"/>
    </location>
    <ligand>
        <name>Mg(2+)</name>
        <dbReference type="ChEBI" id="CHEBI:18420"/>
    </ligand>
</feature>
<gene>
    <name evidence="11 16" type="primary">galK</name>
    <name evidence="16" type="ORF">PX653_06090</name>
</gene>
<dbReference type="InterPro" id="IPR006203">
    <property type="entry name" value="GHMP_knse_ATP-bd_CS"/>
</dbReference>
<dbReference type="Pfam" id="PF08544">
    <property type="entry name" value="GHMP_kinases_C"/>
    <property type="match status" value="1"/>
</dbReference>
<dbReference type="Gene3D" id="3.30.70.890">
    <property type="entry name" value="GHMP kinase, C-terminal domain"/>
    <property type="match status" value="1"/>
</dbReference>
<dbReference type="PIRSF" id="PIRSF000530">
    <property type="entry name" value="Galactokinase"/>
    <property type="match status" value="1"/>
</dbReference>
<comment type="caution">
    <text evidence="11">Lacks conserved residue(s) required for the propagation of feature annotation.</text>
</comment>
<evidence type="ECO:0000256" key="5">
    <source>
        <dbReference type="ARBA" id="ARBA00022741"/>
    </source>
</evidence>
<evidence type="ECO:0000256" key="9">
    <source>
        <dbReference type="ARBA" id="ARBA00023144"/>
    </source>
</evidence>
<dbReference type="InterPro" id="IPR019539">
    <property type="entry name" value="GalKase_N"/>
</dbReference>
<evidence type="ECO:0000256" key="12">
    <source>
        <dbReference type="NCBIfam" id="TIGR00131"/>
    </source>
</evidence>
<dbReference type="SUPFAM" id="SSF55060">
    <property type="entry name" value="GHMP Kinase, C-terminal domain"/>
    <property type="match status" value="1"/>
</dbReference>
<dbReference type="InterPro" id="IPR036554">
    <property type="entry name" value="GHMP_kinase_C_sf"/>
</dbReference>
<dbReference type="InterPro" id="IPR013750">
    <property type="entry name" value="GHMP_kinase_C_dom"/>
</dbReference>